<dbReference type="Gene3D" id="2.30.29.30">
    <property type="entry name" value="Pleckstrin-homology domain (PH domain)/Phosphotyrosine-binding domain (PTB)"/>
    <property type="match status" value="1"/>
</dbReference>
<dbReference type="GO" id="GO:0030136">
    <property type="term" value="C:clathrin-coated vesicle"/>
    <property type="evidence" value="ECO:0007669"/>
    <property type="project" value="UniProtKB-SubCell"/>
</dbReference>
<dbReference type="GO" id="GO:0042147">
    <property type="term" value="P:retrograde transport, endosome to Golgi"/>
    <property type="evidence" value="ECO:0007669"/>
    <property type="project" value="UniProtKB-UniRule"/>
</dbReference>
<dbReference type="GO" id="GO:0005802">
    <property type="term" value="C:trans-Golgi network"/>
    <property type="evidence" value="ECO:0007669"/>
    <property type="project" value="UniProtKB-UniRule"/>
</dbReference>
<feature type="compositionally biased region" description="Polar residues" evidence="2">
    <location>
        <begin position="100"/>
        <end position="112"/>
    </location>
</feature>
<dbReference type="EMBL" id="VYZV01032421">
    <property type="protein sequence ID" value="NXS73474.1"/>
    <property type="molecule type" value="Genomic_DNA"/>
</dbReference>
<organism evidence="4 5">
    <name type="scientific">Pandion haliaetus</name>
    <name type="common">Osprey</name>
    <name type="synonym">Falco haliaetus</name>
    <dbReference type="NCBI Taxonomy" id="56262"/>
    <lineage>
        <taxon>Eukaryota</taxon>
        <taxon>Metazoa</taxon>
        <taxon>Chordata</taxon>
        <taxon>Craniata</taxon>
        <taxon>Vertebrata</taxon>
        <taxon>Euteleostomi</taxon>
        <taxon>Archelosauria</taxon>
        <taxon>Archosauria</taxon>
        <taxon>Dinosauria</taxon>
        <taxon>Saurischia</taxon>
        <taxon>Theropoda</taxon>
        <taxon>Coelurosauria</taxon>
        <taxon>Aves</taxon>
        <taxon>Neognathae</taxon>
        <taxon>Neoaves</taxon>
        <taxon>Telluraves</taxon>
        <taxon>Accipitrimorphae</taxon>
        <taxon>Accipitriformes</taxon>
        <taxon>Pandionidae</taxon>
        <taxon>Pandion</taxon>
    </lineage>
</organism>
<name>A0A7L2WTD6_PANHA</name>
<keyword evidence="1" id="KW-0967">Endosome</keyword>
<comment type="function">
    <text evidence="1">Plays a role in endocytic trafficking. Required for receptor recycling from endosomes, both to the trans-Golgi network and the plasma membrane.</text>
</comment>
<dbReference type="GO" id="GO:0001881">
    <property type="term" value="P:receptor recycling"/>
    <property type="evidence" value="ECO:0007669"/>
    <property type="project" value="UniProtKB-UniRule"/>
</dbReference>
<protein>
    <recommendedName>
        <fullName evidence="1">Sesquipedalian</fullName>
        <shortName evidence="1">Ses</shortName>
    </recommendedName>
    <alternativeName>
        <fullName evidence="1">PH domain-containing endocytic trafficking adaptor</fullName>
    </alternativeName>
</protein>
<keyword evidence="1" id="KW-0597">Phosphoprotein</keyword>
<dbReference type="SUPFAM" id="SSF50729">
    <property type="entry name" value="PH domain-like"/>
    <property type="match status" value="1"/>
</dbReference>
<dbReference type="Pfam" id="PF00169">
    <property type="entry name" value="PH"/>
    <property type="match status" value="1"/>
</dbReference>
<gene>
    <name evidence="4" type="primary">Kif1b_2</name>
    <name evidence="4" type="ORF">PANHAL_R13793</name>
</gene>
<dbReference type="InterPro" id="IPR011993">
    <property type="entry name" value="PH-like_dom_sf"/>
</dbReference>
<evidence type="ECO:0000313" key="4">
    <source>
        <dbReference type="EMBL" id="NXS73474.1"/>
    </source>
</evidence>
<evidence type="ECO:0000259" key="3">
    <source>
        <dbReference type="PROSITE" id="PS50003"/>
    </source>
</evidence>
<dbReference type="AlphaFoldDB" id="A0A7L2WTD6"/>
<comment type="subcellular location">
    <subcellularLocation>
        <location evidence="1">Early endosome</location>
    </subcellularLocation>
    <subcellularLocation>
        <location evidence="1">Recycling endosome</location>
    </subcellularLocation>
    <subcellularLocation>
        <location evidence="1">Golgi apparatus</location>
        <location evidence="1">trans-Golgi network</location>
    </subcellularLocation>
    <subcellularLocation>
        <location evidence="1">Cytoplasmic vesicle</location>
        <location evidence="1">Clathrin-coated vesicle</location>
    </subcellularLocation>
</comment>
<comment type="caution">
    <text evidence="4">The sequence shown here is derived from an EMBL/GenBank/DDBJ whole genome shotgun (WGS) entry which is preliminary data.</text>
</comment>
<keyword evidence="5" id="KW-1185">Reference proteome</keyword>
<dbReference type="InterPro" id="IPR001849">
    <property type="entry name" value="PH_domain"/>
</dbReference>
<dbReference type="FunFam" id="2.30.29.30:FF:000023">
    <property type="entry name" value="Kinesin family member 1B"/>
    <property type="match status" value="1"/>
</dbReference>
<evidence type="ECO:0000256" key="2">
    <source>
        <dbReference type="SAM" id="MobiDB-lite"/>
    </source>
</evidence>
<dbReference type="GO" id="GO:0005829">
    <property type="term" value="C:cytosol"/>
    <property type="evidence" value="ECO:0007669"/>
    <property type="project" value="GOC"/>
</dbReference>
<dbReference type="GO" id="GO:0007032">
    <property type="term" value="P:endosome organization"/>
    <property type="evidence" value="ECO:0007669"/>
    <property type="project" value="UniProtKB-UniRule"/>
</dbReference>
<dbReference type="GO" id="GO:0005769">
    <property type="term" value="C:early endosome"/>
    <property type="evidence" value="ECO:0007669"/>
    <property type="project" value="UniProtKB-SubCell"/>
</dbReference>
<dbReference type="GO" id="GO:0055037">
    <property type="term" value="C:recycling endosome"/>
    <property type="evidence" value="ECO:0007669"/>
    <property type="project" value="UniProtKB-SubCell"/>
</dbReference>
<feature type="non-terminal residue" evidence="4">
    <location>
        <position position="1"/>
    </location>
</feature>
<proteinExistence type="inferred from homology"/>
<keyword evidence="1" id="KW-0333">Golgi apparatus</keyword>
<feature type="non-terminal residue" evidence="4">
    <location>
        <position position="326"/>
    </location>
</feature>
<feature type="domain" description="PH" evidence="3">
    <location>
        <begin position="252"/>
        <end position="309"/>
    </location>
</feature>
<sequence>SGMQRRRRKVLDTSVAYVRGEENLAGWRPRGDSLILEHQWELEKLELLHEVEKTRHFLLLREKLGDSIPKSLSDSLSPSLSSGTLSTSTSISSQISTTTFESAVTPSESSGYDSADIESLVDREKELATKCLQLLTHTFNREFNQVYNSISDCKLSDISPIGRDPSVSSFSSATLTPSSTCPSLVDSRCNSIDQKTPEANSRASSPCHEVEQFQLIPTVETSYLARAGKNEFLNLVPDIEEIRPGDKDPVERGIINLSTAQVEYSEDQQAMVKTPNTFGVCTKHRGVLLQAINDKDMNDWLYAFNPLLAGTIRSKLARRRTGQLKY</sequence>
<accession>A0A7L2WTD6</accession>
<reference evidence="4 5" key="1">
    <citation type="submission" date="2019-09" db="EMBL/GenBank/DDBJ databases">
        <title>Bird 10,000 Genomes (B10K) Project - Family phase.</title>
        <authorList>
            <person name="Zhang G."/>
        </authorList>
    </citation>
    <scope>NUCLEOTIDE SEQUENCE [LARGE SCALE GENOMIC DNA]</scope>
    <source>
        <strain evidence="4">B10K-DU-012-58</strain>
        <tissue evidence="4">Muscle</tissue>
    </source>
</reference>
<dbReference type="PANTHER" id="PTHR22902">
    <property type="entry name" value="SESQUIPEDALIAN"/>
    <property type="match status" value="1"/>
</dbReference>
<dbReference type="OrthoDB" id="3176171at2759"/>
<feature type="region of interest" description="Disordered" evidence="2">
    <location>
        <begin position="96"/>
        <end position="115"/>
    </location>
</feature>
<keyword evidence="1" id="KW-0968">Cytoplasmic vesicle</keyword>
<dbReference type="PROSITE" id="PS50003">
    <property type="entry name" value="PH_DOMAIN"/>
    <property type="match status" value="1"/>
</dbReference>
<evidence type="ECO:0000313" key="5">
    <source>
        <dbReference type="Proteomes" id="UP000580171"/>
    </source>
</evidence>
<dbReference type="InterPro" id="IPR045188">
    <property type="entry name" value="Boi1/Boi2-like"/>
</dbReference>
<dbReference type="Proteomes" id="UP000580171">
    <property type="component" value="Unassembled WGS sequence"/>
</dbReference>
<evidence type="ECO:0000256" key="1">
    <source>
        <dbReference type="RuleBase" id="RU369082"/>
    </source>
</evidence>
<comment type="similarity">
    <text evidence="1">Belongs to the sesquipedalian family.</text>
</comment>
<dbReference type="PANTHER" id="PTHR22902:SF15">
    <property type="entry name" value="SESQUIPEDALIAN-2"/>
    <property type="match status" value="1"/>
</dbReference>